<dbReference type="InterPro" id="IPR051266">
    <property type="entry name" value="CLCR"/>
</dbReference>
<dbReference type="PANTHER" id="PTHR10579:SF166">
    <property type="entry name" value="VWFA DOMAIN-CONTAINING PROTEIN"/>
    <property type="match status" value="1"/>
</dbReference>
<dbReference type="PANTHER" id="PTHR10579">
    <property type="entry name" value="CALCIUM-ACTIVATED CHLORIDE CHANNEL REGULATOR"/>
    <property type="match status" value="1"/>
</dbReference>
<feature type="domain" description="VWFA" evidence="2">
    <location>
        <begin position="51"/>
        <end position="240"/>
    </location>
</feature>
<sequence length="483" mass="51525">MDAQAAPASVLQLSIFTTVKSIPRPERYADFPVTVRLVAPGKEQTVRAPIDIVAAIDRSRSVNDDHRLEEEKAAVALLIRMLFPTDRLAIVPFDDGVAHDEEELVLMSADGKQKTRSTLNSLKVGNGTRLSKPLERAEKILMGRGDVDRPAFIILLSDGGDTTILEEKEWTRTSTSVLAHPAYPVHTFGFSGHNAQTMGYIATRTKGTYTPVDGAGGAGKFSSTVAGLVDKARSRLFSAVGVGAELAAVHPGVSLARIDSGDRKASIGGDARSGAVDVGALNAGETLEFTVYLDVPEGDADVETTEVLSVAGAYTQGWDGERVKLDPSVVSVERPVPPQPEPEPTPTPEPQPTPEPEPTPTPEPQPTPEPEPTPTPKPEPDCCTVLDLIDERLQYWCKVKSDLAAMYEKAEAEAAGGDCKCQCQVSAVLRESSLESVNRAMYQDIYTAVLHAIKLRECSTGTATEHGCDGGDKAVTVSTTEAA</sequence>
<dbReference type="AlphaFoldDB" id="A0AAD8S8C9"/>
<name>A0AAD8S8C9_LOLMU</name>
<dbReference type="InterPro" id="IPR036465">
    <property type="entry name" value="vWFA_dom_sf"/>
</dbReference>
<accession>A0AAD8S8C9</accession>
<comment type="caution">
    <text evidence="3">The sequence shown here is derived from an EMBL/GenBank/DDBJ whole genome shotgun (WGS) entry which is preliminary data.</text>
</comment>
<proteinExistence type="predicted"/>
<evidence type="ECO:0000313" key="3">
    <source>
        <dbReference type="EMBL" id="KAK1646137.1"/>
    </source>
</evidence>
<dbReference type="PROSITE" id="PS50234">
    <property type="entry name" value="VWFA"/>
    <property type="match status" value="1"/>
</dbReference>
<evidence type="ECO:0000313" key="4">
    <source>
        <dbReference type="Proteomes" id="UP001231189"/>
    </source>
</evidence>
<evidence type="ECO:0000256" key="1">
    <source>
        <dbReference type="SAM" id="MobiDB-lite"/>
    </source>
</evidence>
<dbReference type="EMBL" id="JAUUTY010000004">
    <property type="protein sequence ID" value="KAK1646137.1"/>
    <property type="molecule type" value="Genomic_DNA"/>
</dbReference>
<dbReference type="SMART" id="SM00327">
    <property type="entry name" value="VWA"/>
    <property type="match status" value="1"/>
</dbReference>
<dbReference type="Proteomes" id="UP001231189">
    <property type="component" value="Unassembled WGS sequence"/>
</dbReference>
<gene>
    <name evidence="3" type="ORF">QYE76_063942</name>
</gene>
<dbReference type="SUPFAM" id="SSF53300">
    <property type="entry name" value="vWA-like"/>
    <property type="match status" value="1"/>
</dbReference>
<protein>
    <recommendedName>
        <fullName evidence="2">VWFA domain-containing protein</fullName>
    </recommendedName>
</protein>
<dbReference type="Pfam" id="PF13519">
    <property type="entry name" value="VWA_2"/>
    <property type="match status" value="1"/>
</dbReference>
<keyword evidence="4" id="KW-1185">Reference proteome</keyword>
<feature type="region of interest" description="Disordered" evidence="1">
    <location>
        <begin position="332"/>
        <end position="382"/>
    </location>
</feature>
<feature type="compositionally biased region" description="Pro residues" evidence="1">
    <location>
        <begin position="335"/>
        <end position="377"/>
    </location>
</feature>
<evidence type="ECO:0000259" key="2">
    <source>
        <dbReference type="PROSITE" id="PS50234"/>
    </source>
</evidence>
<reference evidence="3" key="1">
    <citation type="submission" date="2023-07" db="EMBL/GenBank/DDBJ databases">
        <title>A chromosome-level genome assembly of Lolium multiflorum.</title>
        <authorList>
            <person name="Chen Y."/>
            <person name="Copetti D."/>
            <person name="Kolliker R."/>
            <person name="Studer B."/>
        </authorList>
    </citation>
    <scope>NUCLEOTIDE SEQUENCE</scope>
    <source>
        <strain evidence="3">02402/16</strain>
        <tissue evidence="3">Leaf</tissue>
    </source>
</reference>
<dbReference type="InterPro" id="IPR002035">
    <property type="entry name" value="VWF_A"/>
</dbReference>
<dbReference type="Gene3D" id="3.40.50.410">
    <property type="entry name" value="von Willebrand factor, type A domain"/>
    <property type="match status" value="1"/>
</dbReference>
<organism evidence="3 4">
    <name type="scientific">Lolium multiflorum</name>
    <name type="common">Italian ryegrass</name>
    <name type="synonym">Lolium perenne subsp. multiflorum</name>
    <dbReference type="NCBI Taxonomy" id="4521"/>
    <lineage>
        <taxon>Eukaryota</taxon>
        <taxon>Viridiplantae</taxon>
        <taxon>Streptophyta</taxon>
        <taxon>Embryophyta</taxon>
        <taxon>Tracheophyta</taxon>
        <taxon>Spermatophyta</taxon>
        <taxon>Magnoliopsida</taxon>
        <taxon>Liliopsida</taxon>
        <taxon>Poales</taxon>
        <taxon>Poaceae</taxon>
        <taxon>BOP clade</taxon>
        <taxon>Pooideae</taxon>
        <taxon>Poodae</taxon>
        <taxon>Poeae</taxon>
        <taxon>Poeae Chloroplast Group 2 (Poeae type)</taxon>
        <taxon>Loliodinae</taxon>
        <taxon>Loliinae</taxon>
        <taxon>Lolium</taxon>
    </lineage>
</organism>